<evidence type="ECO:0000313" key="8">
    <source>
        <dbReference type="EMBL" id="QKJ30743.1"/>
    </source>
</evidence>
<keyword evidence="9" id="KW-1185">Reference proteome</keyword>
<dbReference type="GO" id="GO:0052689">
    <property type="term" value="F:carboxylic ester hydrolase activity"/>
    <property type="evidence" value="ECO:0007669"/>
    <property type="project" value="UniProtKB-KW"/>
</dbReference>
<dbReference type="InterPro" id="IPR054579">
    <property type="entry name" value="GCE-like_dom"/>
</dbReference>
<dbReference type="Pfam" id="PF22244">
    <property type="entry name" value="GCE_fung"/>
    <property type="match status" value="1"/>
</dbReference>
<feature type="chain" id="PRO_5028842654" evidence="5">
    <location>
        <begin position="29"/>
        <end position="782"/>
    </location>
</feature>
<dbReference type="KEGG" id="mmab:HQ865_13605"/>
<dbReference type="InterPro" id="IPR029058">
    <property type="entry name" value="AB_hydrolase_fold"/>
</dbReference>
<evidence type="ECO:0000259" key="6">
    <source>
        <dbReference type="Pfam" id="PF12697"/>
    </source>
</evidence>
<dbReference type="InterPro" id="IPR050261">
    <property type="entry name" value="FrsA_esterase"/>
</dbReference>
<evidence type="ECO:0000256" key="3">
    <source>
        <dbReference type="ARBA" id="ARBA00022801"/>
    </source>
</evidence>
<protein>
    <submittedName>
        <fullName evidence="8">Alpha/beta fold hydrolase</fullName>
    </submittedName>
</protein>
<gene>
    <name evidence="8" type="ORF">HQ865_13605</name>
</gene>
<evidence type="ECO:0000256" key="5">
    <source>
        <dbReference type="SAM" id="SignalP"/>
    </source>
</evidence>
<dbReference type="Proteomes" id="UP000505355">
    <property type="component" value="Chromosome"/>
</dbReference>
<dbReference type="SUPFAM" id="SSF53474">
    <property type="entry name" value="alpha/beta-Hydrolases"/>
    <property type="match status" value="2"/>
</dbReference>
<proteinExistence type="inferred from homology"/>
<evidence type="ECO:0000259" key="7">
    <source>
        <dbReference type="Pfam" id="PF22244"/>
    </source>
</evidence>
<feature type="signal peptide" evidence="5">
    <location>
        <begin position="1"/>
        <end position="28"/>
    </location>
</feature>
<keyword evidence="2 5" id="KW-0732">Signal</keyword>
<dbReference type="PANTHER" id="PTHR22946">
    <property type="entry name" value="DIENELACTONE HYDROLASE DOMAIN-CONTAINING PROTEIN-RELATED"/>
    <property type="match status" value="1"/>
</dbReference>
<evidence type="ECO:0000313" key="9">
    <source>
        <dbReference type="Proteomes" id="UP000505355"/>
    </source>
</evidence>
<dbReference type="Pfam" id="PF12697">
    <property type="entry name" value="Abhydrolase_6"/>
    <property type="match status" value="1"/>
</dbReference>
<name>A0A7D4PV25_9SPHI</name>
<evidence type="ECO:0000256" key="1">
    <source>
        <dbReference type="ARBA" id="ARBA00022487"/>
    </source>
</evidence>
<sequence length="782" mass="86338">MKKNTLLITKNKALWLLCMLCVCRSSQAQDSNEYLKWMQASLPNVPEWTAWQTKTGELPPDFSKLKRSNLLPDPLKFYNGGPVKNMATDWPKRRAEIMQLYAKWETGTMPARPAISKVVPLDESKGNGYSVRNVRVEFGPQGKGSVRVRLVIPDGIAGEKFPVMISPSLAGWASTVIRRRYISAGYAGNDAMDDAAPLKDLYPEYDFATLPRRAWLAGIVIDYLATIPQVDMKHIAINGYSRDGKMATLAAAFDTRIAAVVAGSTGVGGLVPWRFAGERGGGEGIETTTRSFPGWFLPRLRYFSGREDYLPVDGNLLISLIAPRAVLMEWGHTDQVANGWAMEQAYESAQKVYKGLNAPNKLNMISVEGFHGSDNREADMDWLDWQFGRSKKAWTDHLIFPWSFEKWQATTGEKLNPAKLTAYHASAALTESAADWDKKAVGLRSSIAWMMGETPPMYADAGGFPFRRPGVGGAGAPGASEIGKGNIGNPGQLAPDVPAWVIASGGGSYGWRAPEKNEVTSRRIRFNGVTGDLYYPINTPKGKKLPTVVWLHGFHYPLGYMWVYRSDLHPILALAKAGYAVLAYDQTGFGTRWSEAEGFYDHYPRWSQMGKMLEDLHAGVDALEKDSVVDAKNISVYGFSIGGALGLYAAALDNRIAGVVSIAGFTPMREDTPDKGMSGMTRYSHLHGLIPRLGLYAGQAAKLPYDFDDVMALIAPRPVLIVQPRRDRDADPVSIRNAVKRAQKVFDLKNASGKLELQEPDDYGRLTDATQDKAIRWMKTNF</sequence>
<feature type="domain" description="4-O-methyl-glucuronoyl methylesterase-like" evidence="7">
    <location>
        <begin position="145"/>
        <end position="356"/>
    </location>
</feature>
<dbReference type="AlphaFoldDB" id="A0A7D4PV25"/>
<evidence type="ECO:0000256" key="2">
    <source>
        <dbReference type="ARBA" id="ARBA00022729"/>
    </source>
</evidence>
<keyword evidence="1" id="KW-0719">Serine esterase</keyword>
<reference evidence="8 9" key="1">
    <citation type="submission" date="2020-05" db="EMBL/GenBank/DDBJ databases">
        <title>Mucilaginibacter mali sp. nov.</title>
        <authorList>
            <person name="Kim H.S."/>
            <person name="Lee K.C."/>
            <person name="Suh M.K."/>
            <person name="Kim J.-S."/>
            <person name="Han K.-I."/>
            <person name="Eom M.K."/>
            <person name="Shin Y.K."/>
            <person name="Lee J.-S."/>
        </authorList>
    </citation>
    <scope>NUCLEOTIDE SEQUENCE [LARGE SCALE GENOMIC DNA]</scope>
    <source>
        <strain evidence="8 9">G2-14</strain>
    </source>
</reference>
<accession>A0A7D4PV25</accession>
<feature type="domain" description="AB hydrolase-1" evidence="6">
    <location>
        <begin position="548"/>
        <end position="693"/>
    </location>
</feature>
<keyword evidence="3 8" id="KW-0378">Hydrolase</keyword>
<dbReference type="PANTHER" id="PTHR22946:SF9">
    <property type="entry name" value="POLYKETIDE TRANSFERASE AF380"/>
    <property type="match status" value="1"/>
</dbReference>
<organism evidence="8 9">
    <name type="scientific">Mucilaginibacter mali</name>
    <dbReference type="NCBI Taxonomy" id="2740462"/>
    <lineage>
        <taxon>Bacteria</taxon>
        <taxon>Pseudomonadati</taxon>
        <taxon>Bacteroidota</taxon>
        <taxon>Sphingobacteriia</taxon>
        <taxon>Sphingobacteriales</taxon>
        <taxon>Sphingobacteriaceae</taxon>
        <taxon>Mucilaginibacter</taxon>
    </lineage>
</organism>
<dbReference type="RefSeq" id="WP_173415415.1">
    <property type="nucleotide sequence ID" value="NZ_CP054139.1"/>
</dbReference>
<dbReference type="Gene3D" id="3.40.50.1820">
    <property type="entry name" value="alpha/beta hydrolase"/>
    <property type="match status" value="2"/>
</dbReference>
<comment type="similarity">
    <text evidence="4">Belongs to the AB hydrolase superfamily. FUS2 hydrolase family.</text>
</comment>
<evidence type="ECO:0000256" key="4">
    <source>
        <dbReference type="ARBA" id="ARBA00038115"/>
    </source>
</evidence>
<dbReference type="InterPro" id="IPR000073">
    <property type="entry name" value="AB_hydrolase_1"/>
</dbReference>
<dbReference type="EMBL" id="CP054139">
    <property type="protein sequence ID" value="QKJ30743.1"/>
    <property type="molecule type" value="Genomic_DNA"/>
</dbReference>